<gene>
    <name evidence="1" type="ORF">PQR57_41240</name>
</gene>
<dbReference type="EMBL" id="JAQQEZ010000058">
    <property type="protein sequence ID" value="MFM0007366.1"/>
    <property type="molecule type" value="Genomic_DNA"/>
</dbReference>
<comment type="caution">
    <text evidence="1">The sequence shown here is derived from an EMBL/GenBank/DDBJ whole genome shotgun (WGS) entry which is preliminary data.</text>
</comment>
<proteinExistence type="predicted"/>
<dbReference type="Proteomes" id="UP001629230">
    <property type="component" value="Unassembled WGS sequence"/>
</dbReference>
<sequence>MNGVMLVKVTLNEAADPDLFAYIMRYENPRLRAGAFRALARAALLMNDRGHSEAEAIRAVKQPPAAKPLLPGTASMQTDEIESTPDSRPALLLTNSHATVASAPENRPVNVRRFDTDAIADQFAQF</sequence>
<accession>A0ABW9B5T6</accession>
<organism evidence="1 2">
    <name type="scientific">Paraburkholderia dipogonis</name>
    <dbReference type="NCBI Taxonomy" id="1211383"/>
    <lineage>
        <taxon>Bacteria</taxon>
        <taxon>Pseudomonadati</taxon>
        <taxon>Pseudomonadota</taxon>
        <taxon>Betaproteobacteria</taxon>
        <taxon>Burkholderiales</taxon>
        <taxon>Burkholderiaceae</taxon>
        <taxon>Paraburkholderia</taxon>
    </lineage>
</organism>
<dbReference type="RefSeq" id="WP_408181989.1">
    <property type="nucleotide sequence ID" value="NZ_JAQQEZ010000058.1"/>
</dbReference>
<reference evidence="1 2" key="1">
    <citation type="journal article" date="2024" name="Chem. Sci.">
        <title>Discovery of megapolipeptins by genome mining of a Burkholderiales bacteria collection.</title>
        <authorList>
            <person name="Paulo B.S."/>
            <person name="Recchia M.J.J."/>
            <person name="Lee S."/>
            <person name="Fergusson C.H."/>
            <person name="Romanowski S.B."/>
            <person name="Hernandez A."/>
            <person name="Krull N."/>
            <person name="Liu D.Y."/>
            <person name="Cavanagh H."/>
            <person name="Bos A."/>
            <person name="Gray C.A."/>
            <person name="Murphy B.T."/>
            <person name="Linington R.G."/>
            <person name="Eustaquio A.S."/>
        </authorList>
    </citation>
    <scope>NUCLEOTIDE SEQUENCE [LARGE SCALE GENOMIC DNA]</scope>
    <source>
        <strain evidence="1 2">RL17-350-BIC-A</strain>
    </source>
</reference>
<keyword evidence="2" id="KW-1185">Reference proteome</keyword>
<evidence type="ECO:0000313" key="2">
    <source>
        <dbReference type="Proteomes" id="UP001629230"/>
    </source>
</evidence>
<evidence type="ECO:0000313" key="1">
    <source>
        <dbReference type="EMBL" id="MFM0007366.1"/>
    </source>
</evidence>
<protein>
    <submittedName>
        <fullName evidence="1">Uncharacterized protein</fullName>
    </submittedName>
</protein>
<name>A0ABW9B5T6_9BURK</name>